<feature type="transmembrane region" description="Helical" evidence="6">
    <location>
        <begin position="230"/>
        <end position="248"/>
    </location>
</feature>
<gene>
    <name evidence="7" type="ORF">SAMN06296036_101230</name>
</gene>
<feature type="transmembrane region" description="Helical" evidence="6">
    <location>
        <begin position="109"/>
        <end position="131"/>
    </location>
</feature>
<evidence type="ECO:0000256" key="3">
    <source>
        <dbReference type="ARBA" id="ARBA00022692"/>
    </source>
</evidence>
<protein>
    <submittedName>
        <fullName evidence="7">ABC-2 type transport system permease protein</fullName>
    </submittedName>
</protein>
<name>A0A1Y6B7G2_9BACT</name>
<keyword evidence="2" id="KW-1003">Cell membrane</keyword>
<proteinExistence type="predicted"/>
<keyword evidence="4 6" id="KW-1133">Transmembrane helix</keyword>
<evidence type="ECO:0000256" key="6">
    <source>
        <dbReference type="SAM" id="Phobius"/>
    </source>
</evidence>
<dbReference type="Proteomes" id="UP000192907">
    <property type="component" value="Unassembled WGS sequence"/>
</dbReference>
<dbReference type="PANTHER" id="PTHR30294:SF29">
    <property type="entry name" value="MULTIDRUG ABC TRANSPORTER PERMEASE YBHS-RELATED"/>
    <property type="match status" value="1"/>
</dbReference>
<dbReference type="InterPro" id="IPR051449">
    <property type="entry name" value="ABC-2_transporter_component"/>
</dbReference>
<organism evidence="7 8">
    <name type="scientific">Pseudobacteriovorax antillogorgiicola</name>
    <dbReference type="NCBI Taxonomy" id="1513793"/>
    <lineage>
        <taxon>Bacteria</taxon>
        <taxon>Pseudomonadati</taxon>
        <taxon>Bdellovibrionota</taxon>
        <taxon>Oligoflexia</taxon>
        <taxon>Oligoflexales</taxon>
        <taxon>Pseudobacteriovoracaceae</taxon>
        <taxon>Pseudobacteriovorax</taxon>
    </lineage>
</organism>
<keyword evidence="5 6" id="KW-0472">Membrane</keyword>
<dbReference type="AlphaFoldDB" id="A0A1Y6B7G2"/>
<keyword evidence="8" id="KW-1185">Reference proteome</keyword>
<evidence type="ECO:0000313" key="7">
    <source>
        <dbReference type="EMBL" id="SME89101.1"/>
    </source>
</evidence>
<evidence type="ECO:0000256" key="1">
    <source>
        <dbReference type="ARBA" id="ARBA00004651"/>
    </source>
</evidence>
<accession>A0A1Y6B7G2</accession>
<evidence type="ECO:0000256" key="5">
    <source>
        <dbReference type="ARBA" id="ARBA00023136"/>
    </source>
</evidence>
<feature type="transmembrane region" description="Helical" evidence="6">
    <location>
        <begin position="64"/>
        <end position="88"/>
    </location>
</feature>
<evidence type="ECO:0000313" key="8">
    <source>
        <dbReference type="Proteomes" id="UP000192907"/>
    </source>
</evidence>
<dbReference type="RefSeq" id="WP_132314643.1">
    <property type="nucleotide sequence ID" value="NZ_FWZT01000001.1"/>
</dbReference>
<feature type="transmembrane region" description="Helical" evidence="6">
    <location>
        <begin position="175"/>
        <end position="195"/>
    </location>
</feature>
<feature type="transmembrane region" description="Helical" evidence="6">
    <location>
        <begin position="143"/>
        <end position="168"/>
    </location>
</feature>
<keyword evidence="3 6" id="KW-0812">Transmembrane</keyword>
<evidence type="ECO:0000256" key="4">
    <source>
        <dbReference type="ARBA" id="ARBA00022989"/>
    </source>
</evidence>
<reference evidence="8" key="1">
    <citation type="submission" date="2017-04" db="EMBL/GenBank/DDBJ databases">
        <authorList>
            <person name="Varghese N."/>
            <person name="Submissions S."/>
        </authorList>
    </citation>
    <scope>NUCLEOTIDE SEQUENCE [LARGE SCALE GENOMIC DNA]</scope>
    <source>
        <strain evidence="8">RKEM611</strain>
    </source>
</reference>
<dbReference type="EMBL" id="FWZT01000001">
    <property type="protein sequence ID" value="SME89101.1"/>
    <property type="molecule type" value="Genomic_DNA"/>
</dbReference>
<dbReference type="GO" id="GO:0005886">
    <property type="term" value="C:plasma membrane"/>
    <property type="evidence" value="ECO:0007669"/>
    <property type="project" value="UniProtKB-SubCell"/>
</dbReference>
<sequence>MSSVFLIAKRDLVSYFHSLKGSIIFWFFLIFMGFFFHSFVFTFVEYQAQSAGYGGGGPTLSQLLTAIFHNLHFILLLIVPAVTMASFAEEKRTQVDRLLRTSPVTMLQIVLGKFFASIGVLTLVLIASMVFPAYTMIYGNADIGAIASSYLGVFLLMSSQVALGIWISSMTSNQFIAFVFTMFGLFLLLILNWIAPNITSSGGAEEFVKYLASTTHLDNFFKGLITVADLVYFALFTATFLLFAHVSLDSQRWR</sequence>
<dbReference type="PANTHER" id="PTHR30294">
    <property type="entry name" value="MEMBRANE COMPONENT OF ABC TRANSPORTER YHHJ-RELATED"/>
    <property type="match status" value="1"/>
</dbReference>
<feature type="transmembrane region" description="Helical" evidence="6">
    <location>
        <begin position="21"/>
        <end position="44"/>
    </location>
</feature>
<evidence type="ECO:0000256" key="2">
    <source>
        <dbReference type="ARBA" id="ARBA00022475"/>
    </source>
</evidence>
<dbReference type="OrthoDB" id="9794512at2"/>
<comment type="subcellular location">
    <subcellularLocation>
        <location evidence="1">Cell membrane</location>
        <topology evidence="1">Multi-pass membrane protein</topology>
    </subcellularLocation>
</comment>
<dbReference type="STRING" id="1513793.SAMN06296036_101230"/>